<dbReference type="KEGG" id="abas:ACPOL_1375"/>
<reference evidence="1 2" key="1">
    <citation type="journal article" date="2018" name="Front. Microbiol.">
        <title>Hydrolytic Capabilities as a Key to Environmental Success: Chitinolytic and Cellulolytic Acidobacteria From Acidic Sub-arctic Soils and Boreal Peatlands.</title>
        <authorList>
            <person name="Belova S.E."/>
            <person name="Ravin N.V."/>
            <person name="Pankratov T.A."/>
            <person name="Rakitin A.L."/>
            <person name="Ivanova A.A."/>
            <person name="Beletsky A.V."/>
            <person name="Mardanov A.V."/>
            <person name="Sinninghe Damste J.S."/>
            <person name="Dedysh S.N."/>
        </authorList>
    </citation>
    <scope>NUCLEOTIDE SEQUENCE [LARGE SCALE GENOMIC DNA]</scope>
    <source>
        <strain evidence="1 2">SBC82</strain>
    </source>
</reference>
<name>A0A2Z5FV05_9BACT</name>
<keyword evidence="2" id="KW-1185">Reference proteome</keyword>
<accession>A0A2Z5FV05</accession>
<organism evidence="1 2">
    <name type="scientific">Acidisarcina polymorpha</name>
    <dbReference type="NCBI Taxonomy" id="2211140"/>
    <lineage>
        <taxon>Bacteria</taxon>
        <taxon>Pseudomonadati</taxon>
        <taxon>Acidobacteriota</taxon>
        <taxon>Terriglobia</taxon>
        <taxon>Terriglobales</taxon>
        <taxon>Acidobacteriaceae</taxon>
        <taxon>Acidisarcina</taxon>
    </lineage>
</organism>
<dbReference type="EMBL" id="CP030840">
    <property type="protein sequence ID" value="AXC10723.1"/>
    <property type="molecule type" value="Genomic_DNA"/>
</dbReference>
<dbReference type="Proteomes" id="UP000253606">
    <property type="component" value="Chromosome"/>
</dbReference>
<evidence type="ECO:0000313" key="2">
    <source>
        <dbReference type="Proteomes" id="UP000253606"/>
    </source>
</evidence>
<dbReference type="AlphaFoldDB" id="A0A2Z5FV05"/>
<evidence type="ECO:0000313" key="1">
    <source>
        <dbReference type="EMBL" id="AXC10723.1"/>
    </source>
</evidence>
<protein>
    <submittedName>
        <fullName evidence="1">Uncharacterized protein</fullName>
    </submittedName>
</protein>
<proteinExistence type="predicted"/>
<gene>
    <name evidence="1" type="ORF">ACPOL_1375</name>
</gene>
<sequence>MANTTLPTINGAQRLDWDTHRVTAPAASEVAIAINRRAHFMPSVKWSVCSAAL</sequence>